<sequence>MLAGGAPGQDQRRTRPGLAATASGGHPVDPPDRARDPLARDRNRHRRRGTRATGRCSSPSSTSGGRCCGCPARGSRNCWRATGSPPSRCASGPLAPHLHAFAGSRAVRGGRDATTASDLLLAVLALDELLHAHGEALKPELLPANDAGSVLRSCCADADALRDLVPTGRVFTGRPFLVAPKVGGEEENATRLSPAAERVMGAVRQRVSDGARFGTRLLVRELLDDEGGEVVKLLARQGADVERLRAGLQA</sequence>
<name>A0A290Z9D6_9PSEU</name>
<dbReference type="InterPro" id="IPR036628">
    <property type="entry name" value="Clp_N_dom_sf"/>
</dbReference>
<proteinExistence type="predicted"/>
<evidence type="ECO:0000256" key="1">
    <source>
        <dbReference type="SAM" id="MobiDB-lite"/>
    </source>
</evidence>
<protein>
    <recommendedName>
        <fullName evidence="4">Clp R domain-containing protein</fullName>
    </recommendedName>
</protein>
<reference evidence="2" key="1">
    <citation type="submission" date="2017-09" db="EMBL/GenBank/DDBJ databases">
        <title>Complete Genome Sequence of ansamitocin-producing Bacterium Actinosynnema pretiosum X47.</title>
        <authorList>
            <person name="Cao G."/>
            <person name="Zong G."/>
            <person name="Zhong C."/>
            <person name="Fu J."/>
        </authorList>
    </citation>
    <scope>NUCLEOTIDE SEQUENCE [LARGE SCALE GENOMIC DNA]</scope>
    <source>
        <strain evidence="2">X47</strain>
    </source>
</reference>
<dbReference type="AlphaFoldDB" id="A0A290Z9D6"/>
<dbReference type="EMBL" id="CP023445">
    <property type="protein sequence ID" value="ATE55589.1"/>
    <property type="molecule type" value="Genomic_DNA"/>
</dbReference>
<feature type="compositionally biased region" description="Basic and acidic residues" evidence="1">
    <location>
        <begin position="29"/>
        <end position="41"/>
    </location>
</feature>
<dbReference type="RefSeq" id="WP_096495420.1">
    <property type="nucleotide sequence ID" value="NZ_CP023445.1"/>
</dbReference>
<accession>A0A290Z9D6</accession>
<gene>
    <name evidence="2" type="ORF">CNX65_21745</name>
</gene>
<organism evidence="2 3">
    <name type="scientific">Actinosynnema pretiosum</name>
    <dbReference type="NCBI Taxonomy" id="42197"/>
    <lineage>
        <taxon>Bacteria</taxon>
        <taxon>Bacillati</taxon>
        <taxon>Actinomycetota</taxon>
        <taxon>Actinomycetes</taxon>
        <taxon>Pseudonocardiales</taxon>
        <taxon>Pseudonocardiaceae</taxon>
        <taxon>Actinosynnema</taxon>
    </lineage>
</organism>
<evidence type="ECO:0000313" key="2">
    <source>
        <dbReference type="EMBL" id="ATE55589.1"/>
    </source>
</evidence>
<dbReference type="Proteomes" id="UP000218505">
    <property type="component" value="Chromosome"/>
</dbReference>
<evidence type="ECO:0000313" key="3">
    <source>
        <dbReference type="Proteomes" id="UP000218505"/>
    </source>
</evidence>
<dbReference type="KEGG" id="apre:CNX65_21745"/>
<feature type="region of interest" description="Disordered" evidence="1">
    <location>
        <begin position="1"/>
        <end position="68"/>
    </location>
</feature>
<keyword evidence="3" id="KW-1185">Reference proteome</keyword>
<evidence type="ECO:0008006" key="4">
    <source>
        <dbReference type="Google" id="ProtNLM"/>
    </source>
</evidence>
<dbReference type="Gene3D" id="1.10.1780.10">
    <property type="entry name" value="Clp, N-terminal domain"/>
    <property type="match status" value="1"/>
</dbReference>